<dbReference type="InterPro" id="IPR042099">
    <property type="entry name" value="ANL_N_sf"/>
</dbReference>
<dbReference type="OrthoDB" id="9778383at2"/>
<dbReference type="PANTHER" id="PTHR43352">
    <property type="entry name" value="ACETYL-COA SYNTHETASE"/>
    <property type="match status" value="1"/>
</dbReference>
<organism evidence="3 4">
    <name type="scientific">[Clostridium] polysaccharolyticum</name>
    <dbReference type="NCBI Taxonomy" id="29364"/>
    <lineage>
        <taxon>Bacteria</taxon>
        <taxon>Bacillati</taxon>
        <taxon>Bacillota</taxon>
        <taxon>Clostridia</taxon>
        <taxon>Lachnospirales</taxon>
        <taxon>Lachnospiraceae</taxon>
    </lineage>
</organism>
<dbReference type="STRING" id="29364.SAMN04487772_12327"/>
<sequence length="408" mass="46791">MIYEKIPQKFNLTSYLIDDCNVKQGRKNKNAIYYHDETYTYGQLAQKINQYANYLKSLNLSKGQQVGIYLNNCPEFVFLFLGAIKAGIVPVVINPLTEEYTLHKLIQDSSIEFLFTTQDLADSIPLTELQNYVSIQTDMEHSTKTKKDTFTPEKTCKNDTAFILFTSGSTGIPKGVVHRHYSIVIGEKTFIDTSLQSKFSDVFYSPSFMSSAIGLDTSIFFPFLKGSSSVIHDNYSPYSILDILYKYRITIFFALPSIYAALHTLIPNFQNPFYQFRYCIASGESLPKQVIRIWREKFGIQLYQVYCTTELLFPVLSNINTASPLDGSTGKVIYGYKALLFNDEYAPTKMNEVGRLVIQGEGIATEYWENEKLPSKVLRKNCYFSNDQFYRDKDGYFWFSGKDSEISK</sequence>
<gene>
    <name evidence="3" type="ORF">SAMN04487772_12327</name>
</gene>
<keyword evidence="1" id="KW-0436">Ligase</keyword>
<dbReference type="InterPro" id="IPR020845">
    <property type="entry name" value="AMP-binding_CS"/>
</dbReference>
<proteinExistence type="predicted"/>
<dbReference type="GO" id="GO:0016878">
    <property type="term" value="F:acid-thiol ligase activity"/>
    <property type="evidence" value="ECO:0007669"/>
    <property type="project" value="TreeGrafter"/>
</dbReference>
<name>A0A1I0EPR8_9FIRM</name>
<dbReference type="AlphaFoldDB" id="A0A1I0EPR8"/>
<dbReference type="Gene3D" id="3.40.50.12780">
    <property type="entry name" value="N-terminal domain of ligase-like"/>
    <property type="match status" value="1"/>
</dbReference>
<evidence type="ECO:0000313" key="4">
    <source>
        <dbReference type="Proteomes" id="UP000199800"/>
    </source>
</evidence>
<dbReference type="SUPFAM" id="SSF56801">
    <property type="entry name" value="Acetyl-CoA synthetase-like"/>
    <property type="match status" value="1"/>
</dbReference>
<evidence type="ECO:0000259" key="2">
    <source>
        <dbReference type="Pfam" id="PF00501"/>
    </source>
</evidence>
<dbReference type="RefSeq" id="WP_092478578.1">
    <property type="nucleotide sequence ID" value="NZ_FOHN01000023.1"/>
</dbReference>
<evidence type="ECO:0000313" key="3">
    <source>
        <dbReference type="EMBL" id="SET47021.1"/>
    </source>
</evidence>
<accession>A0A1I0EPR8</accession>
<dbReference type="Pfam" id="PF00501">
    <property type="entry name" value="AMP-binding"/>
    <property type="match status" value="1"/>
</dbReference>
<evidence type="ECO:0000256" key="1">
    <source>
        <dbReference type="ARBA" id="ARBA00022598"/>
    </source>
</evidence>
<reference evidence="3 4" key="1">
    <citation type="submission" date="2016-10" db="EMBL/GenBank/DDBJ databases">
        <authorList>
            <person name="de Groot N.N."/>
        </authorList>
    </citation>
    <scope>NUCLEOTIDE SEQUENCE [LARGE SCALE GENOMIC DNA]</scope>
    <source>
        <strain evidence="3 4">DSM 1801</strain>
    </source>
</reference>
<dbReference type="Proteomes" id="UP000199800">
    <property type="component" value="Unassembled WGS sequence"/>
</dbReference>
<dbReference type="EMBL" id="FOHN01000023">
    <property type="protein sequence ID" value="SET47021.1"/>
    <property type="molecule type" value="Genomic_DNA"/>
</dbReference>
<dbReference type="PANTHER" id="PTHR43352:SF1">
    <property type="entry name" value="ANTHRANILATE--COA LIGASE"/>
    <property type="match status" value="1"/>
</dbReference>
<feature type="domain" description="AMP-dependent synthetase/ligase" evidence="2">
    <location>
        <begin position="25"/>
        <end position="368"/>
    </location>
</feature>
<dbReference type="InterPro" id="IPR000873">
    <property type="entry name" value="AMP-dep_synth/lig_dom"/>
</dbReference>
<protein>
    <submittedName>
        <fullName evidence="3">AMP-binding enzyme</fullName>
    </submittedName>
</protein>
<dbReference type="PROSITE" id="PS00455">
    <property type="entry name" value="AMP_BINDING"/>
    <property type="match status" value="1"/>
</dbReference>
<keyword evidence="4" id="KW-1185">Reference proteome</keyword>
<dbReference type="GO" id="GO:0044550">
    <property type="term" value="P:secondary metabolite biosynthetic process"/>
    <property type="evidence" value="ECO:0007669"/>
    <property type="project" value="TreeGrafter"/>
</dbReference>